<dbReference type="Pfam" id="PF02348">
    <property type="entry name" value="CTP_transf_3"/>
    <property type="match status" value="1"/>
</dbReference>
<name>A0A4U0ZEL2_9ALTE</name>
<dbReference type="EC" id="2.7.7.81" evidence="1"/>
<dbReference type="PANTHER" id="PTHR21485:SF6">
    <property type="entry name" value="N-ACYLNEURAMINATE CYTIDYLYLTRANSFERASE-RELATED"/>
    <property type="match status" value="1"/>
</dbReference>
<reference evidence="1 2" key="1">
    <citation type="submission" date="2019-04" db="EMBL/GenBank/DDBJ databases">
        <title>Alteromonas portus sp. nov., an alginate lyase-excreting marine bacterium.</title>
        <authorList>
            <person name="Huang H."/>
            <person name="Mo K."/>
            <person name="Bao S."/>
        </authorList>
    </citation>
    <scope>NUCLEOTIDE SEQUENCE [LARGE SCALE GENOMIC DNA]</scope>
    <source>
        <strain evidence="1 2">HB161718</strain>
    </source>
</reference>
<dbReference type="PANTHER" id="PTHR21485">
    <property type="entry name" value="HAD SUPERFAMILY MEMBERS CMAS AND KDSC"/>
    <property type="match status" value="1"/>
</dbReference>
<dbReference type="Proteomes" id="UP000305471">
    <property type="component" value="Unassembled WGS sequence"/>
</dbReference>
<proteinExistence type="predicted"/>
<dbReference type="InterPro" id="IPR050793">
    <property type="entry name" value="CMP-NeuNAc_synthase"/>
</dbReference>
<dbReference type="InterPro" id="IPR003329">
    <property type="entry name" value="Cytidylyl_trans"/>
</dbReference>
<dbReference type="InterPro" id="IPR029044">
    <property type="entry name" value="Nucleotide-diphossugar_trans"/>
</dbReference>
<dbReference type="AlphaFoldDB" id="A0A4U0ZEL2"/>
<gene>
    <name evidence="1" type="primary">pseF</name>
    <name evidence="1" type="ORF">E5672_02275</name>
</gene>
<organism evidence="1 2">
    <name type="scientific">Alteromonas portus</name>
    <dbReference type="NCBI Taxonomy" id="2565549"/>
    <lineage>
        <taxon>Bacteria</taxon>
        <taxon>Pseudomonadati</taxon>
        <taxon>Pseudomonadota</taxon>
        <taxon>Gammaproteobacteria</taxon>
        <taxon>Alteromonadales</taxon>
        <taxon>Alteromonadaceae</taxon>
        <taxon>Alteromonas/Salinimonas group</taxon>
        <taxon>Alteromonas</taxon>
    </lineage>
</organism>
<keyword evidence="1" id="KW-0808">Transferase</keyword>
<dbReference type="OrthoDB" id="9805604at2"/>
<keyword evidence="1" id="KW-0548">Nucleotidyltransferase</keyword>
<sequence length="231" mass="26156">MNVAIIPARGGSKRILRKNLRSFCNKPIIAWSIEAALNSAQFDKVIVSTDDDEIAQFAIEKGADVPFVRPAELSDDHAITRDVVNHALTWLAENEQPAEYCCVLYATAPFVTSNDLASAFAQLKSSKRDFCFAATSFPFPIQRAFYFTPQGDIEMFDKKQMKTRSQDLQEAYHDAGQFYWGKADAFLQNLPMYSQHASAFLMPRYRVQDIDTEEDWETAELLFSAIQSRGL</sequence>
<dbReference type="CDD" id="cd02513">
    <property type="entry name" value="CMP-NeuAc_Synthase"/>
    <property type="match status" value="1"/>
</dbReference>
<dbReference type="SUPFAM" id="SSF53448">
    <property type="entry name" value="Nucleotide-diphospho-sugar transferases"/>
    <property type="match status" value="1"/>
</dbReference>
<dbReference type="EMBL" id="SWCO01000001">
    <property type="protein sequence ID" value="TKB04940.1"/>
    <property type="molecule type" value="Genomic_DNA"/>
</dbReference>
<dbReference type="NCBIfam" id="TIGR03584">
    <property type="entry name" value="PseF"/>
    <property type="match status" value="1"/>
</dbReference>
<protein>
    <submittedName>
        <fullName evidence="1">Pseudaminic acid cytidylyltransferase</fullName>
        <ecNumber evidence="1">2.7.7.81</ecNumber>
    </submittedName>
</protein>
<keyword evidence="2" id="KW-1185">Reference proteome</keyword>
<comment type="caution">
    <text evidence="1">The sequence shown here is derived from an EMBL/GenBank/DDBJ whole genome shotgun (WGS) entry which is preliminary data.</text>
</comment>
<dbReference type="RefSeq" id="WP_136780738.1">
    <property type="nucleotide sequence ID" value="NZ_SWCO01000001.1"/>
</dbReference>
<dbReference type="InterPro" id="IPR020039">
    <property type="entry name" value="PseF"/>
</dbReference>
<dbReference type="Gene3D" id="3.90.550.10">
    <property type="entry name" value="Spore Coat Polysaccharide Biosynthesis Protein SpsA, Chain A"/>
    <property type="match status" value="1"/>
</dbReference>
<evidence type="ECO:0000313" key="1">
    <source>
        <dbReference type="EMBL" id="TKB04940.1"/>
    </source>
</evidence>
<evidence type="ECO:0000313" key="2">
    <source>
        <dbReference type="Proteomes" id="UP000305471"/>
    </source>
</evidence>
<dbReference type="GO" id="GO:0008781">
    <property type="term" value="F:N-acylneuraminate cytidylyltransferase activity"/>
    <property type="evidence" value="ECO:0007669"/>
    <property type="project" value="TreeGrafter"/>
</dbReference>
<accession>A0A4U0ZEL2</accession>